<feature type="transmembrane region" description="Helical" evidence="2">
    <location>
        <begin position="17"/>
        <end position="38"/>
    </location>
</feature>
<organism evidence="3 4">
    <name type="scientific">Bursaphelenchus okinawaensis</name>
    <dbReference type="NCBI Taxonomy" id="465554"/>
    <lineage>
        <taxon>Eukaryota</taxon>
        <taxon>Metazoa</taxon>
        <taxon>Ecdysozoa</taxon>
        <taxon>Nematoda</taxon>
        <taxon>Chromadorea</taxon>
        <taxon>Rhabditida</taxon>
        <taxon>Tylenchina</taxon>
        <taxon>Tylenchomorpha</taxon>
        <taxon>Aphelenchoidea</taxon>
        <taxon>Aphelenchoididae</taxon>
        <taxon>Bursaphelenchus</taxon>
    </lineage>
</organism>
<dbReference type="EMBL" id="CAJFCW020000002">
    <property type="protein sequence ID" value="CAG9088539.1"/>
    <property type="molecule type" value="Genomic_DNA"/>
</dbReference>
<reference evidence="3" key="1">
    <citation type="submission" date="2020-09" db="EMBL/GenBank/DDBJ databases">
        <authorList>
            <person name="Kikuchi T."/>
        </authorList>
    </citation>
    <scope>NUCLEOTIDE SEQUENCE</scope>
    <source>
        <strain evidence="3">SH1</strain>
    </source>
</reference>
<feature type="compositionally biased region" description="Low complexity" evidence="1">
    <location>
        <begin position="132"/>
        <end position="141"/>
    </location>
</feature>
<evidence type="ECO:0000256" key="1">
    <source>
        <dbReference type="SAM" id="MobiDB-lite"/>
    </source>
</evidence>
<feature type="region of interest" description="Disordered" evidence="1">
    <location>
        <begin position="65"/>
        <end position="141"/>
    </location>
</feature>
<comment type="caution">
    <text evidence="3">The sequence shown here is derived from an EMBL/GenBank/DDBJ whole genome shotgun (WGS) entry which is preliminary data.</text>
</comment>
<proteinExistence type="predicted"/>
<keyword evidence="2" id="KW-1133">Transmembrane helix</keyword>
<sequence>MTLFAPVVLASRYATHIPIQMLLVSFIILCSLRIYIAVMNIRKFQKKLKACYVHPILMADEYYDNESKSKSQDGKTASQSGEVTKSAEHTSPNGSGTSGTGANSTAASSASNKSSGKLKPLTVVPLHKRTKSSSSGGTTGS</sequence>
<evidence type="ECO:0000313" key="3">
    <source>
        <dbReference type="EMBL" id="CAD5209126.1"/>
    </source>
</evidence>
<protein>
    <submittedName>
        <fullName evidence="3">Uncharacterized protein</fullName>
    </submittedName>
</protein>
<keyword evidence="2" id="KW-0812">Transmembrane</keyword>
<feature type="compositionally biased region" description="Polar residues" evidence="1">
    <location>
        <begin position="74"/>
        <end position="83"/>
    </location>
</feature>
<accession>A0A811K114</accession>
<gene>
    <name evidence="3" type="ORF">BOKJ2_LOCUS2524</name>
</gene>
<dbReference type="AlphaFoldDB" id="A0A811K114"/>
<dbReference type="Proteomes" id="UP000614601">
    <property type="component" value="Unassembled WGS sequence"/>
</dbReference>
<keyword evidence="4" id="KW-1185">Reference proteome</keyword>
<name>A0A811K114_9BILA</name>
<evidence type="ECO:0000256" key="2">
    <source>
        <dbReference type="SAM" id="Phobius"/>
    </source>
</evidence>
<dbReference type="EMBL" id="CAJFDH010000002">
    <property type="protein sequence ID" value="CAD5209126.1"/>
    <property type="molecule type" value="Genomic_DNA"/>
</dbReference>
<dbReference type="Proteomes" id="UP000783686">
    <property type="component" value="Unassembled WGS sequence"/>
</dbReference>
<feature type="compositionally biased region" description="Low complexity" evidence="1">
    <location>
        <begin position="90"/>
        <end position="115"/>
    </location>
</feature>
<keyword evidence="2" id="KW-0472">Membrane</keyword>
<evidence type="ECO:0000313" key="4">
    <source>
        <dbReference type="Proteomes" id="UP000614601"/>
    </source>
</evidence>